<dbReference type="Proteomes" id="UP000799755">
    <property type="component" value="Unassembled WGS sequence"/>
</dbReference>
<keyword evidence="2" id="KW-1185">Reference proteome</keyword>
<reference evidence="1" key="1">
    <citation type="journal article" date="2020" name="Stud. Mycol.">
        <title>101 Dothideomycetes genomes: a test case for predicting lifestyles and emergence of pathogens.</title>
        <authorList>
            <person name="Haridas S."/>
            <person name="Albert R."/>
            <person name="Binder M."/>
            <person name="Bloem J."/>
            <person name="Labutti K."/>
            <person name="Salamov A."/>
            <person name="Andreopoulos B."/>
            <person name="Baker S."/>
            <person name="Barry K."/>
            <person name="Bills G."/>
            <person name="Bluhm B."/>
            <person name="Cannon C."/>
            <person name="Castanera R."/>
            <person name="Culley D."/>
            <person name="Daum C."/>
            <person name="Ezra D."/>
            <person name="Gonzalez J."/>
            <person name="Henrissat B."/>
            <person name="Kuo A."/>
            <person name="Liang C."/>
            <person name="Lipzen A."/>
            <person name="Lutzoni F."/>
            <person name="Magnuson J."/>
            <person name="Mondo S."/>
            <person name="Nolan M."/>
            <person name="Ohm R."/>
            <person name="Pangilinan J."/>
            <person name="Park H.-J."/>
            <person name="Ramirez L."/>
            <person name="Alfaro M."/>
            <person name="Sun H."/>
            <person name="Tritt A."/>
            <person name="Yoshinaga Y."/>
            <person name="Zwiers L.-H."/>
            <person name="Turgeon B."/>
            <person name="Goodwin S."/>
            <person name="Spatafora J."/>
            <person name="Crous P."/>
            <person name="Grigoriev I."/>
        </authorList>
    </citation>
    <scope>NUCLEOTIDE SEQUENCE</scope>
    <source>
        <strain evidence="1">ATCC 200398</strain>
    </source>
</reference>
<evidence type="ECO:0000313" key="2">
    <source>
        <dbReference type="Proteomes" id="UP000799755"/>
    </source>
</evidence>
<organism evidence="1 2">
    <name type="scientific">Lindgomyces ingoldianus</name>
    <dbReference type="NCBI Taxonomy" id="673940"/>
    <lineage>
        <taxon>Eukaryota</taxon>
        <taxon>Fungi</taxon>
        <taxon>Dikarya</taxon>
        <taxon>Ascomycota</taxon>
        <taxon>Pezizomycotina</taxon>
        <taxon>Dothideomycetes</taxon>
        <taxon>Pleosporomycetidae</taxon>
        <taxon>Pleosporales</taxon>
        <taxon>Lindgomycetaceae</taxon>
        <taxon>Lindgomyces</taxon>
    </lineage>
</organism>
<accession>A0ACB6QZ05</accession>
<gene>
    <name evidence="1" type="ORF">BDR25DRAFT_353880</name>
</gene>
<protein>
    <submittedName>
        <fullName evidence="1">Uncharacterized protein</fullName>
    </submittedName>
</protein>
<proteinExistence type="predicted"/>
<name>A0ACB6QZ05_9PLEO</name>
<sequence length="897" mass="100688">MGSLDQVQLSLWREERETVKVIWTPSQDFIIELTMDSTEPRKYHQLTSISSRLHSSLRLGPSAIDKAHLIITTPVVWQKVHDGDDMVKAAINLLDIPVSLSFALSQALVALSSCMRGELPIQEWAHGCVVLPPRSRLPVVPPFSQKKNYGNFPSTFDFERESSNERPFTNLGTANEVVASVLRFVLRGTRAPPAFGRTKPPKMQGRQDKLSALLLVIPAINQTARGTFECRILNHNPCSTRMRLTGSLFNRKFCADTTKASRSLYSQRRADEYLSCKFELHIIGRYDGANGANAMYRLQNILLDRDIPIIIQAKTRRLTRTRIPRGIRRKYRRAFGHTIYRKSMNTKSQHYMKESSHSAAMLLVGQSRSDDLLVLARTLGQRTQFRTQPPRRPQARTSPTSGDLSPPMLEPPTLVFRQICCLIQASSLPCFSTEQLNYTSDLFRRLRPSRCEIRKSMESVCEKSHNKVSVNNPAFRHPLTLEPTLGFQNGPQLVHLPVIRHGLQNSIGISKVPDSGAASKGGVTLHPFTFLKATENDVYLPVMNIVQHLLSPRQQGKCFRAGGSGHNQSRRLTARMRKYAATGLGNYNRMSASISKSYSHLNHKTCSQFLDSSARWRGAVSLNPGLWVPRSVDRGYRPVYIGKFFHPLSVVGGQNLGPFFASNEGTQCLTISSPSQHCPCPPLIRWQKELRCPSASCLSRVTARMGHGFPPCCLFAPSRPKSLALKCPGGRPPLQVSCWHEMTRCFIGPTIIFQFKKSLNHQMRSTLAHQAPMSAFRRVKLRCGTGNSNSFDSTADSVVYAHREPQIDTQYQDAGQFQVLRPPRTLMGQGVLFVFDVIVHSSIVQLSSSRLTKDLIIYPKFKTCPSLSSKIQIGSNFNERRVVVLTSESPGFRVVRR</sequence>
<dbReference type="EMBL" id="MU003503">
    <property type="protein sequence ID" value="KAF2472156.1"/>
    <property type="molecule type" value="Genomic_DNA"/>
</dbReference>
<evidence type="ECO:0000313" key="1">
    <source>
        <dbReference type="EMBL" id="KAF2472156.1"/>
    </source>
</evidence>
<comment type="caution">
    <text evidence="1">The sequence shown here is derived from an EMBL/GenBank/DDBJ whole genome shotgun (WGS) entry which is preliminary data.</text>
</comment>